<name>A0ABW1ENB6_9BACT</name>
<dbReference type="PANTHER" id="PTHR45566:SF2">
    <property type="entry name" value="NARL SUBFAMILY"/>
    <property type="match status" value="1"/>
</dbReference>
<dbReference type="InterPro" id="IPR058245">
    <property type="entry name" value="NreC/VraR/RcsB-like_REC"/>
</dbReference>
<comment type="caution">
    <text evidence="6">The sequence shown here is derived from an EMBL/GenBank/DDBJ whole genome shotgun (WGS) entry which is preliminary data.</text>
</comment>
<feature type="modified residue" description="4-aspartylphosphate" evidence="3">
    <location>
        <position position="59"/>
    </location>
</feature>
<dbReference type="CDD" id="cd17535">
    <property type="entry name" value="REC_NarL-like"/>
    <property type="match status" value="1"/>
</dbReference>
<dbReference type="Pfam" id="PF00072">
    <property type="entry name" value="Response_reg"/>
    <property type="match status" value="1"/>
</dbReference>
<evidence type="ECO:0000259" key="5">
    <source>
        <dbReference type="PROSITE" id="PS50110"/>
    </source>
</evidence>
<dbReference type="InterPro" id="IPR051015">
    <property type="entry name" value="EvgA-like"/>
</dbReference>
<dbReference type="PROSITE" id="PS50043">
    <property type="entry name" value="HTH_LUXR_2"/>
    <property type="match status" value="1"/>
</dbReference>
<dbReference type="CDD" id="cd06170">
    <property type="entry name" value="LuxR_C_like"/>
    <property type="match status" value="1"/>
</dbReference>
<dbReference type="Gene3D" id="3.40.50.2300">
    <property type="match status" value="1"/>
</dbReference>
<dbReference type="PANTHER" id="PTHR45566">
    <property type="entry name" value="HTH-TYPE TRANSCRIPTIONAL REGULATOR YHJB-RELATED"/>
    <property type="match status" value="1"/>
</dbReference>
<evidence type="ECO:0000256" key="3">
    <source>
        <dbReference type="PROSITE-ProRule" id="PRU00169"/>
    </source>
</evidence>
<evidence type="ECO:0000313" key="7">
    <source>
        <dbReference type="Proteomes" id="UP001596091"/>
    </source>
</evidence>
<dbReference type="Pfam" id="PF00196">
    <property type="entry name" value="GerE"/>
    <property type="match status" value="1"/>
</dbReference>
<evidence type="ECO:0000256" key="1">
    <source>
        <dbReference type="ARBA" id="ARBA00022553"/>
    </source>
</evidence>
<dbReference type="InterPro" id="IPR011006">
    <property type="entry name" value="CheY-like_superfamily"/>
</dbReference>
<keyword evidence="1 3" id="KW-0597">Phosphoprotein</keyword>
<dbReference type="Proteomes" id="UP001596091">
    <property type="component" value="Unassembled WGS sequence"/>
</dbReference>
<keyword evidence="2" id="KW-0238">DNA-binding</keyword>
<dbReference type="SUPFAM" id="SSF52172">
    <property type="entry name" value="CheY-like"/>
    <property type="match status" value="1"/>
</dbReference>
<dbReference type="EMBL" id="JBHSPH010000019">
    <property type="protein sequence ID" value="MFC5865351.1"/>
    <property type="molecule type" value="Genomic_DNA"/>
</dbReference>
<evidence type="ECO:0000259" key="4">
    <source>
        <dbReference type="PROSITE" id="PS50043"/>
    </source>
</evidence>
<feature type="domain" description="Response regulatory" evidence="5">
    <location>
        <begin position="8"/>
        <end position="122"/>
    </location>
</feature>
<dbReference type="InterPro" id="IPR001789">
    <property type="entry name" value="Sig_transdc_resp-reg_receiver"/>
</dbReference>
<dbReference type="RefSeq" id="WP_263342343.1">
    <property type="nucleotide sequence ID" value="NZ_JAGSYH010000011.1"/>
</dbReference>
<dbReference type="PROSITE" id="PS00622">
    <property type="entry name" value="HTH_LUXR_1"/>
    <property type="match status" value="1"/>
</dbReference>
<dbReference type="SMART" id="SM00421">
    <property type="entry name" value="HTH_LUXR"/>
    <property type="match status" value="1"/>
</dbReference>
<dbReference type="InterPro" id="IPR016032">
    <property type="entry name" value="Sig_transdc_resp-reg_C-effctor"/>
</dbReference>
<organism evidence="6 7">
    <name type="scientific">Acidicapsa dinghuensis</name>
    <dbReference type="NCBI Taxonomy" id="2218256"/>
    <lineage>
        <taxon>Bacteria</taxon>
        <taxon>Pseudomonadati</taxon>
        <taxon>Acidobacteriota</taxon>
        <taxon>Terriglobia</taxon>
        <taxon>Terriglobales</taxon>
        <taxon>Acidobacteriaceae</taxon>
        <taxon>Acidicapsa</taxon>
    </lineage>
</organism>
<dbReference type="PRINTS" id="PR00038">
    <property type="entry name" value="HTHLUXR"/>
</dbReference>
<proteinExistence type="predicted"/>
<protein>
    <submittedName>
        <fullName evidence="6">Response regulator</fullName>
    </submittedName>
</protein>
<reference evidence="7" key="1">
    <citation type="journal article" date="2019" name="Int. J. Syst. Evol. Microbiol.">
        <title>The Global Catalogue of Microorganisms (GCM) 10K type strain sequencing project: providing services to taxonomists for standard genome sequencing and annotation.</title>
        <authorList>
            <consortium name="The Broad Institute Genomics Platform"/>
            <consortium name="The Broad Institute Genome Sequencing Center for Infectious Disease"/>
            <person name="Wu L."/>
            <person name="Ma J."/>
        </authorList>
    </citation>
    <scope>NUCLEOTIDE SEQUENCE [LARGE SCALE GENOMIC DNA]</scope>
    <source>
        <strain evidence="7">JCM 4087</strain>
    </source>
</reference>
<sequence length="207" mass="23168">MHDVSPIRILSVEDHPAFWEGLRTIINAESDMKVVANAKCYSEALEQFRKHKPDLTLMDVRLAGDNGIDILIRIRGEFPQAKVMMLTTFENDAQRALKAGAVGYVLKSTSNHELLNIIRKVNEGRKYISPEVAVLLAESVVDEELTAREIEVLSLIQHGLRTKQIADKLRIGEATVNFHIKNLTGKLQANDRAHAVTIALKRGLIQL</sequence>
<accession>A0ABW1ENB6</accession>
<dbReference type="InterPro" id="IPR000792">
    <property type="entry name" value="Tscrpt_reg_LuxR_C"/>
</dbReference>
<dbReference type="SMART" id="SM00448">
    <property type="entry name" value="REC"/>
    <property type="match status" value="1"/>
</dbReference>
<evidence type="ECO:0000313" key="6">
    <source>
        <dbReference type="EMBL" id="MFC5865351.1"/>
    </source>
</evidence>
<feature type="domain" description="HTH luxR-type" evidence="4">
    <location>
        <begin position="138"/>
        <end position="203"/>
    </location>
</feature>
<dbReference type="PROSITE" id="PS50110">
    <property type="entry name" value="RESPONSE_REGULATORY"/>
    <property type="match status" value="1"/>
</dbReference>
<keyword evidence="7" id="KW-1185">Reference proteome</keyword>
<evidence type="ECO:0000256" key="2">
    <source>
        <dbReference type="ARBA" id="ARBA00023125"/>
    </source>
</evidence>
<dbReference type="SUPFAM" id="SSF46894">
    <property type="entry name" value="C-terminal effector domain of the bipartite response regulators"/>
    <property type="match status" value="1"/>
</dbReference>
<gene>
    <name evidence="6" type="ORF">ACFPT7_23810</name>
</gene>